<dbReference type="Gene3D" id="2.170.270.10">
    <property type="entry name" value="SET domain"/>
    <property type="match status" value="1"/>
</dbReference>
<evidence type="ECO:0000313" key="13">
    <source>
        <dbReference type="Proteomes" id="UP000054266"/>
    </source>
</evidence>
<feature type="region of interest" description="Disordered" evidence="8">
    <location>
        <begin position="1"/>
        <end position="158"/>
    </location>
</feature>
<dbReference type="GO" id="GO:0032259">
    <property type="term" value="P:methylation"/>
    <property type="evidence" value="ECO:0007669"/>
    <property type="project" value="UniProtKB-KW"/>
</dbReference>
<evidence type="ECO:0000313" key="12">
    <source>
        <dbReference type="EMBL" id="KIW70123.1"/>
    </source>
</evidence>
<feature type="compositionally biased region" description="Polar residues" evidence="8">
    <location>
        <begin position="602"/>
        <end position="616"/>
    </location>
</feature>
<comment type="subcellular location">
    <subcellularLocation>
        <location evidence="1">Chromosome</location>
    </subcellularLocation>
</comment>
<dbReference type="SUPFAM" id="SSF82199">
    <property type="entry name" value="SET domain"/>
    <property type="match status" value="1"/>
</dbReference>
<dbReference type="GO" id="GO:0005634">
    <property type="term" value="C:nucleus"/>
    <property type="evidence" value="ECO:0007669"/>
    <property type="project" value="InterPro"/>
</dbReference>
<name>A0A0D2FPA4_9EURO</name>
<evidence type="ECO:0000256" key="1">
    <source>
        <dbReference type="ARBA" id="ARBA00004286"/>
    </source>
</evidence>
<dbReference type="PROSITE" id="PS50868">
    <property type="entry name" value="POST_SET"/>
    <property type="match status" value="1"/>
</dbReference>
<dbReference type="InterPro" id="IPR001214">
    <property type="entry name" value="SET_dom"/>
</dbReference>
<dbReference type="PROSITE" id="PS50280">
    <property type="entry name" value="SET"/>
    <property type="match status" value="1"/>
</dbReference>
<keyword evidence="2" id="KW-0158">Chromosome</keyword>
<dbReference type="AlphaFoldDB" id="A0A0D2FPA4"/>
<evidence type="ECO:0000256" key="6">
    <source>
        <dbReference type="ARBA" id="ARBA00022723"/>
    </source>
</evidence>
<evidence type="ECO:0000256" key="4">
    <source>
        <dbReference type="ARBA" id="ARBA00022679"/>
    </source>
</evidence>
<dbReference type="GO" id="GO:0008270">
    <property type="term" value="F:zinc ion binding"/>
    <property type="evidence" value="ECO:0007669"/>
    <property type="project" value="InterPro"/>
</dbReference>
<protein>
    <recommendedName>
        <fullName evidence="14">SET domain-containing protein</fullName>
    </recommendedName>
</protein>
<dbReference type="STRING" id="5601.A0A0D2FPA4"/>
<evidence type="ECO:0000256" key="5">
    <source>
        <dbReference type="ARBA" id="ARBA00022691"/>
    </source>
</evidence>
<feature type="domain" description="Post-SET" evidence="11">
    <location>
        <begin position="621"/>
        <end position="637"/>
    </location>
</feature>
<keyword evidence="6" id="KW-0479">Metal-binding</keyword>
<organism evidence="12 13">
    <name type="scientific">Phialophora macrospora</name>
    <dbReference type="NCBI Taxonomy" id="1851006"/>
    <lineage>
        <taxon>Eukaryota</taxon>
        <taxon>Fungi</taxon>
        <taxon>Dikarya</taxon>
        <taxon>Ascomycota</taxon>
        <taxon>Pezizomycotina</taxon>
        <taxon>Eurotiomycetes</taxon>
        <taxon>Chaetothyriomycetidae</taxon>
        <taxon>Chaetothyriales</taxon>
        <taxon>Herpotrichiellaceae</taxon>
        <taxon>Phialophora</taxon>
    </lineage>
</organism>
<reference evidence="12 13" key="1">
    <citation type="submission" date="2015-01" db="EMBL/GenBank/DDBJ databases">
        <title>The Genome Sequence of Capronia semiimmersa CBS27337.</title>
        <authorList>
            <consortium name="The Broad Institute Genomics Platform"/>
            <person name="Cuomo C."/>
            <person name="de Hoog S."/>
            <person name="Gorbushina A."/>
            <person name="Stielow B."/>
            <person name="Teixiera M."/>
            <person name="Abouelleil A."/>
            <person name="Chapman S.B."/>
            <person name="Priest M."/>
            <person name="Young S.K."/>
            <person name="Wortman J."/>
            <person name="Nusbaum C."/>
            <person name="Birren B."/>
        </authorList>
    </citation>
    <scope>NUCLEOTIDE SEQUENCE [LARGE SCALE GENOMIC DNA]</scope>
    <source>
        <strain evidence="12 13">CBS 27337</strain>
    </source>
</reference>
<dbReference type="GO" id="GO:0005694">
    <property type="term" value="C:chromosome"/>
    <property type="evidence" value="ECO:0007669"/>
    <property type="project" value="UniProtKB-SubCell"/>
</dbReference>
<evidence type="ECO:0008006" key="14">
    <source>
        <dbReference type="Google" id="ProtNLM"/>
    </source>
</evidence>
<dbReference type="SMART" id="SM00317">
    <property type="entry name" value="SET"/>
    <property type="match status" value="1"/>
</dbReference>
<keyword evidence="13" id="KW-1185">Reference proteome</keyword>
<gene>
    <name evidence="12" type="ORF">PV04_02425</name>
</gene>
<evidence type="ECO:0000256" key="8">
    <source>
        <dbReference type="SAM" id="MobiDB-lite"/>
    </source>
</evidence>
<dbReference type="Proteomes" id="UP000054266">
    <property type="component" value="Unassembled WGS sequence"/>
</dbReference>
<feature type="compositionally biased region" description="Basic and acidic residues" evidence="8">
    <location>
        <begin position="12"/>
        <end position="26"/>
    </location>
</feature>
<dbReference type="InterPro" id="IPR003616">
    <property type="entry name" value="Post-SET_dom"/>
</dbReference>
<dbReference type="SMART" id="SM00468">
    <property type="entry name" value="PreSET"/>
    <property type="match status" value="1"/>
</dbReference>
<evidence type="ECO:0000256" key="3">
    <source>
        <dbReference type="ARBA" id="ARBA00022603"/>
    </source>
</evidence>
<dbReference type="EMBL" id="KN846957">
    <property type="protein sequence ID" value="KIW70123.1"/>
    <property type="molecule type" value="Genomic_DNA"/>
</dbReference>
<dbReference type="Pfam" id="PF00856">
    <property type="entry name" value="SET"/>
    <property type="match status" value="1"/>
</dbReference>
<feature type="compositionally biased region" description="Polar residues" evidence="8">
    <location>
        <begin position="60"/>
        <end position="69"/>
    </location>
</feature>
<dbReference type="HOGENOM" id="CLU_020840_11_2_1"/>
<feature type="compositionally biased region" description="Polar residues" evidence="8">
    <location>
        <begin position="79"/>
        <end position="92"/>
    </location>
</feature>
<evidence type="ECO:0000256" key="2">
    <source>
        <dbReference type="ARBA" id="ARBA00022454"/>
    </source>
</evidence>
<keyword evidence="7" id="KW-0862">Zinc</keyword>
<feature type="domain" description="Pre-SET" evidence="10">
    <location>
        <begin position="396"/>
        <end position="466"/>
    </location>
</feature>
<dbReference type="InterPro" id="IPR050973">
    <property type="entry name" value="H3K9_Histone-Lys_N-MTase"/>
</dbReference>
<evidence type="ECO:0000259" key="9">
    <source>
        <dbReference type="PROSITE" id="PS50280"/>
    </source>
</evidence>
<feature type="region of interest" description="Disordered" evidence="8">
    <location>
        <begin position="600"/>
        <end position="620"/>
    </location>
</feature>
<keyword evidence="4" id="KW-0808">Transferase</keyword>
<feature type="compositionally biased region" description="Polar residues" evidence="8">
    <location>
        <begin position="129"/>
        <end position="155"/>
    </location>
</feature>
<dbReference type="GO" id="GO:0042054">
    <property type="term" value="F:histone methyltransferase activity"/>
    <property type="evidence" value="ECO:0007669"/>
    <property type="project" value="InterPro"/>
</dbReference>
<keyword evidence="3" id="KW-0489">Methyltransferase</keyword>
<dbReference type="PANTHER" id="PTHR46223:SF3">
    <property type="entry name" value="HISTONE-LYSINE N-METHYLTRANSFERASE SET-23"/>
    <property type="match status" value="1"/>
</dbReference>
<dbReference type="InterPro" id="IPR007728">
    <property type="entry name" value="Pre-SET_dom"/>
</dbReference>
<evidence type="ECO:0000259" key="10">
    <source>
        <dbReference type="PROSITE" id="PS50867"/>
    </source>
</evidence>
<accession>A0A0D2FPA4</accession>
<keyword evidence="5" id="KW-0949">S-adenosyl-L-methionine</keyword>
<evidence type="ECO:0000256" key="7">
    <source>
        <dbReference type="ARBA" id="ARBA00022833"/>
    </source>
</evidence>
<sequence length="651" mass="73171">MVVAGPVMPAKRRLEETENDKLHERGPGPVVIELSDSDSQRETSSSIPPSKRHKSRTRTENGARSSSVSRVKLEKAKTTVLSTPTDTVSHISQPERSRFTAARARLTSSNGISDRLFPKRPVTEFDLTGDSSPSPRLQSPSGLPTRNAKPSTTPGSPLLDKVQEVRQANSYRSPYIGSGLSFGTRSNSVAIERERRKIVQKFIPLTNVSVEVPRITTAERRDLATTQRSSQQAHITVEVDKLEQLPKSGAEREAEKNRLFSQLRLSTKLVHENPALVERYFGQTGYSKAFSVEDEEEHAFMKRAASKKKRRVKRTDIKLEIESISRSVEGLQLNKQLIHPSLTGRAILLSRFDEQGSPPLTFSNDVNDKILHGKFQFLNQYIIGEKVRPAPPSTNRGCECTDCSLGSCICVTTSKSYTRRPDGMVVLSDEYIKREIDPAGPHSEITECNELCRCGQDCFNRVVGKGCTVPLEIFHTKKCGYGARSSQNIVKGQFIEVYFGEVITLAELLRREDAENDDDPSYIYSLDWFTGTTNNAIYYVDGKYCGSAMRFVNHSCNPNARCFTVQTHKEDRKLYYLAFFAIRDIPAGTEIRIDYRGERASKMSSQEEADSHQANGEDSDDLVKCHCGEKNCRGTFWIPGVKARRRRRKRQ</sequence>
<dbReference type="PANTHER" id="PTHR46223">
    <property type="entry name" value="HISTONE-LYSINE N-METHYLTRANSFERASE SUV39H"/>
    <property type="match status" value="1"/>
</dbReference>
<dbReference type="PROSITE" id="PS50867">
    <property type="entry name" value="PRE_SET"/>
    <property type="match status" value="1"/>
</dbReference>
<dbReference type="InterPro" id="IPR046341">
    <property type="entry name" value="SET_dom_sf"/>
</dbReference>
<feature type="domain" description="SET" evidence="9">
    <location>
        <begin position="469"/>
        <end position="596"/>
    </location>
</feature>
<evidence type="ECO:0000259" key="11">
    <source>
        <dbReference type="PROSITE" id="PS50868"/>
    </source>
</evidence>
<proteinExistence type="predicted"/>
<dbReference type="Pfam" id="PF05033">
    <property type="entry name" value="Pre-SET"/>
    <property type="match status" value="1"/>
</dbReference>